<dbReference type="InterPro" id="IPR054075">
    <property type="entry name" value="Gp53-like_C"/>
</dbReference>
<gene>
    <name evidence="2" type="ORF">FAZ69_23500</name>
</gene>
<dbReference type="OrthoDB" id="9108891at2"/>
<dbReference type="EMBL" id="SWJE01000014">
    <property type="protein sequence ID" value="TKC83456.1"/>
    <property type="molecule type" value="Genomic_DNA"/>
</dbReference>
<evidence type="ECO:0000259" key="1">
    <source>
        <dbReference type="Pfam" id="PF21882"/>
    </source>
</evidence>
<protein>
    <recommendedName>
        <fullName evidence="1">Putative tail fiber protein gp53-like C-terminal domain-containing protein</fullName>
    </recommendedName>
</protein>
<comment type="caution">
    <text evidence="2">The sequence shown here is derived from an EMBL/GenBank/DDBJ whole genome shotgun (WGS) entry which is preliminary data.</text>
</comment>
<dbReference type="Gene3D" id="2.60.40.3940">
    <property type="match status" value="1"/>
</dbReference>
<evidence type="ECO:0000313" key="2">
    <source>
        <dbReference type="EMBL" id="TKC83456.1"/>
    </source>
</evidence>
<dbReference type="Proteomes" id="UP000305539">
    <property type="component" value="Unassembled WGS sequence"/>
</dbReference>
<feature type="domain" description="Putative tail fiber protein gp53-like C-terminal" evidence="1">
    <location>
        <begin position="451"/>
        <end position="533"/>
    </location>
</feature>
<keyword evidence="3" id="KW-1185">Reference proteome</keyword>
<evidence type="ECO:0000313" key="3">
    <source>
        <dbReference type="Proteomes" id="UP000305539"/>
    </source>
</evidence>
<dbReference type="AlphaFoldDB" id="A0A4U1HWV9"/>
<accession>A0A4U1HWV9</accession>
<organism evidence="2 3">
    <name type="scientific">Trinickia terrae</name>
    <dbReference type="NCBI Taxonomy" id="2571161"/>
    <lineage>
        <taxon>Bacteria</taxon>
        <taxon>Pseudomonadati</taxon>
        <taxon>Pseudomonadota</taxon>
        <taxon>Betaproteobacteria</taxon>
        <taxon>Burkholderiales</taxon>
        <taxon>Burkholderiaceae</taxon>
        <taxon>Trinickia</taxon>
    </lineage>
</organism>
<sequence>MSNLPETTEWAEGIYQFETSDPVQGGPDGIDNVPTRQLANRTSWLRRVLQFGRTTYAVDTGTKNAIVANLSPAVTELADGMEANFRVAVANDGPCTFTPNGAKDSGIPKLPLYGGDYGELSPGDLPAGAQVRARLNKALNVANGGAWVIKSISGGMARTATPPVGDMSTRVANMTALFAATDGFQAVDVSGKDDTLLTSAQYGVAMLRLTGELKGSKSILMPAQPGQWIVEHTATGNYNLTAKVTGDAGSSVVLPVGSPVILCSDGKSVKFASAGGQAGFRAIPASGVNGKSIAVIGGYTPGALLIEKNGAMLQPGTAASPDFLATDGVNIQFTQALVADDALTIYTFSTFNVANAVQKSGDAMGGPLALYAGSTVPAPAAGDDSQNVISSAWFKSERASETNAGTARVASQAQTNAGTDDTAIVTPKKLRAGFAFSFAQTGYLAFPTWLGGLIVQWGAMTTSSSGYTGVTYPLAFPNQCFCMLANGLASAAIAANATFANSGPAPKASFNVATLNGSGSYVSQSTIWLAAGY</sequence>
<dbReference type="Pfam" id="PF21882">
    <property type="entry name" value="Gp53-like_C"/>
    <property type="match status" value="1"/>
</dbReference>
<name>A0A4U1HWV9_9BURK</name>
<reference evidence="2 3" key="1">
    <citation type="submission" date="2019-04" db="EMBL/GenBank/DDBJ databases">
        <title>Trinickia sp. 7GSK02, isolated from subtropical forest soil.</title>
        <authorList>
            <person name="Gao Z.-H."/>
            <person name="Qiu L.-H."/>
        </authorList>
    </citation>
    <scope>NUCLEOTIDE SEQUENCE [LARGE SCALE GENOMIC DNA]</scope>
    <source>
        <strain evidence="2 3">7GSK02</strain>
    </source>
</reference>
<proteinExistence type="predicted"/>